<evidence type="ECO:0000313" key="6">
    <source>
        <dbReference type="EMBL" id="KAL3877109.1"/>
    </source>
</evidence>
<dbReference type="EMBL" id="JBJQND010000005">
    <property type="protein sequence ID" value="KAL3877103.1"/>
    <property type="molecule type" value="Genomic_DNA"/>
</dbReference>
<dbReference type="CDD" id="cd23164">
    <property type="entry name" value="Prefoldin_1"/>
    <property type="match status" value="1"/>
</dbReference>
<comment type="caution">
    <text evidence="6">The sequence shown here is derived from an EMBL/GenBank/DDBJ whole genome shotgun (WGS) entry which is preliminary data.</text>
</comment>
<organism evidence="6 7">
    <name type="scientific">Sinanodonta woodiana</name>
    <name type="common">Chinese pond mussel</name>
    <name type="synonym">Anodonta woodiana</name>
    <dbReference type="NCBI Taxonomy" id="1069815"/>
    <lineage>
        <taxon>Eukaryota</taxon>
        <taxon>Metazoa</taxon>
        <taxon>Spiralia</taxon>
        <taxon>Lophotrochozoa</taxon>
        <taxon>Mollusca</taxon>
        <taxon>Bivalvia</taxon>
        <taxon>Autobranchia</taxon>
        <taxon>Heteroconchia</taxon>
        <taxon>Palaeoheterodonta</taxon>
        <taxon>Unionida</taxon>
        <taxon>Unionoidea</taxon>
        <taxon>Unionidae</taxon>
        <taxon>Unioninae</taxon>
        <taxon>Sinanodonta</taxon>
    </lineage>
</organism>
<dbReference type="EMBL" id="JBJQND010000005">
    <property type="protein sequence ID" value="KAL3877109.1"/>
    <property type="molecule type" value="Genomic_DNA"/>
</dbReference>
<reference evidence="6 7" key="1">
    <citation type="submission" date="2024-11" db="EMBL/GenBank/DDBJ databases">
        <title>Chromosome-level genome assembly of the freshwater bivalve Anodonta woodiana.</title>
        <authorList>
            <person name="Chen X."/>
        </authorList>
    </citation>
    <scope>NUCLEOTIDE SEQUENCE [LARGE SCALE GENOMIC DNA]</scope>
    <source>
        <strain evidence="6">MN2024</strain>
        <tissue evidence="6">Gills</tissue>
    </source>
</reference>
<evidence type="ECO:0000256" key="4">
    <source>
        <dbReference type="SAM" id="Coils"/>
    </source>
</evidence>
<feature type="coiled-coil region" evidence="4">
    <location>
        <begin position="79"/>
        <end position="106"/>
    </location>
</feature>
<dbReference type="InterPro" id="IPR009053">
    <property type="entry name" value="Prefoldin"/>
</dbReference>
<evidence type="ECO:0000256" key="1">
    <source>
        <dbReference type="ARBA" id="ARBA00008045"/>
    </source>
</evidence>
<dbReference type="InterPro" id="IPR002777">
    <property type="entry name" value="PFD_beta-like"/>
</dbReference>
<dbReference type="Pfam" id="PF01920">
    <property type="entry name" value="Prefoldin_2"/>
    <property type="match status" value="1"/>
</dbReference>
<evidence type="ECO:0008006" key="8">
    <source>
        <dbReference type="Google" id="ProtNLM"/>
    </source>
</evidence>
<name>A0ABD3WT40_SINWO</name>
<comment type="similarity">
    <text evidence="1">Belongs to the prefoldin subunit beta family.</text>
</comment>
<evidence type="ECO:0000313" key="7">
    <source>
        <dbReference type="Proteomes" id="UP001634394"/>
    </source>
</evidence>
<gene>
    <name evidence="5" type="ORF">ACJMK2_034858</name>
    <name evidence="6" type="ORF">ACJMK2_034864</name>
</gene>
<dbReference type="PANTHER" id="PTHR20903">
    <property type="entry name" value="PREFOLDIN SUBUNIT 1-RELATED"/>
    <property type="match status" value="1"/>
</dbReference>
<sequence>MANNLPVDMELKKAFQEMQMKMILTTQQLKVSDAQIETLKRNIQHSKLVDKELSGIPEQTKVYEGIGRMFVLAPISDARITLDKKIKAAEEKIKTIESTKAYLERSIKESETSLRDLVLSKQQSRQ</sequence>
<accession>A0ABD3WT40</accession>
<comment type="subunit">
    <text evidence="2">Heterohexamer of two PFD-alpha type and four PFD-beta type subunits.</text>
</comment>
<keyword evidence="7" id="KW-1185">Reference proteome</keyword>
<dbReference type="SUPFAM" id="SSF46579">
    <property type="entry name" value="Prefoldin"/>
    <property type="match status" value="1"/>
</dbReference>
<keyword evidence="4" id="KW-0175">Coiled coil</keyword>
<keyword evidence="3" id="KW-0143">Chaperone</keyword>
<protein>
    <recommendedName>
        <fullName evidence="8">Prefoldin subunit 1</fullName>
    </recommendedName>
</protein>
<dbReference type="AlphaFoldDB" id="A0ABD3WT40"/>
<proteinExistence type="inferred from homology"/>
<evidence type="ECO:0000256" key="3">
    <source>
        <dbReference type="ARBA" id="ARBA00023186"/>
    </source>
</evidence>
<evidence type="ECO:0000313" key="5">
    <source>
        <dbReference type="EMBL" id="KAL3877103.1"/>
    </source>
</evidence>
<dbReference type="PANTHER" id="PTHR20903:SF0">
    <property type="entry name" value="PREFOLDIN SUBUNIT 1"/>
    <property type="match status" value="1"/>
</dbReference>
<evidence type="ECO:0000256" key="2">
    <source>
        <dbReference type="ARBA" id="ARBA00011695"/>
    </source>
</evidence>
<dbReference type="Gene3D" id="1.10.287.370">
    <property type="match status" value="1"/>
</dbReference>
<dbReference type="Proteomes" id="UP001634394">
    <property type="component" value="Unassembled WGS sequence"/>
</dbReference>